<reference evidence="2" key="1">
    <citation type="journal article" date="2022" name="Microorganisms">
        <title>Assembly and Comparison of Ca. Neoehrlichia mikurensis Genomes.</title>
        <authorList>
            <person name="Azagi T."/>
            <person name="Dirks R.P."/>
            <person name="Yebra-Pimentel E.S."/>
            <person name="Schaap P.J."/>
            <person name="Koehorst J.J."/>
            <person name="Esser H.J."/>
            <person name="Sprong H."/>
        </authorList>
    </citation>
    <scope>NUCLEOTIDE SEQUENCE</scope>
    <source>
        <strain evidence="3">18-2804</strain>
        <strain evidence="2">18-2837</strain>
    </source>
</reference>
<evidence type="ECO:0000313" key="5">
    <source>
        <dbReference type="Proteomes" id="UP001059985"/>
    </source>
</evidence>
<dbReference type="Proteomes" id="UP001059985">
    <property type="component" value="Chromosome"/>
</dbReference>
<proteinExistence type="predicted"/>
<sequence>MINLCYDFTSDALGNGEISPYLCAGVGAIYCNSENLIGIVFLTPLLLKRNS</sequence>
<feature type="domain" description="Msp4/OMP-like" evidence="1">
    <location>
        <begin position="1"/>
        <end position="33"/>
    </location>
</feature>
<accession>A0A9Q9BZJ6</accession>
<protein>
    <submittedName>
        <fullName evidence="2">P44/Msp2 family outer membrane protein</fullName>
    </submittedName>
</protein>
<dbReference type="EMBL" id="CP089286">
    <property type="protein sequence ID" value="UTO55783.1"/>
    <property type="molecule type" value="Genomic_DNA"/>
</dbReference>
<evidence type="ECO:0000313" key="4">
    <source>
        <dbReference type="Proteomes" id="UP001059822"/>
    </source>
</evidence>
<dbReference type="RefSeq" id="WP_254815672.1">
    <property type="nucleotide sequence ID" value="NZ_CP089285.1"/>
</dbReference>
<evidence type="ECO:0000259" key="1">
    <source>
        <dbReference type="Pfam" id="PF01617"/>
    </source>
</evidence>
<name>A0A9Q9BZJ6_9RICK</name>
<dbReference type="AlphaFoldDB" id="A0A9Q9BZJ6"/>
<dbReference type="Pfam" id="PF01617">
    <property type="entry name" value="Surface_Ag_2"/>
    <property type="match status" value="1"/>
</dbReference>
<organism evidence="2 4">
    <name type="scientific">Neoehrlichia mikurensis</name>
    <dbReference type="NCBI Taxonomy" id="89586"/>
    <lineage>
        <taxon>Bacteria</taxon>
        <taxon>Pseudomonadati</taxon>
        <taxon>Pseudomonadota</taxon>
        <taxon>Alphaproteobacteria</taxon>
        <taxon>Rickettsiales</taxon>
        <taxon>Anaplasmataceae</taxon>
        <taxon>Candidatus Neoehrlichia</taxon>
    </lineage>
</organism>
<dbReference type="EMBL" id="CP089285">
    <property type="protein sequence ID" value="UTO56698.1"/>
    <property type="molecule type" value="Genomic_DNA"/>
</dbReference>
<evidence type="ECO:0000313" key="3">
    <source>
        <dbReference type="EMBL" id="UTO56698.1"/>
    </source>
</evidence>
<keyword evidence="5" id="KW-1185">Reference proteome</keyword>
<gene>
    <name evidence="3" type="ORF">LUA81_01765</name>
    <name evidence="2" type="ORF">LUA82_01780</name>
</gene>
<evidence type="ECO:0000313" key="2">
    <source>
        <dbReference type="EMBL" id="UTO55783.1"/>
    </source>
</evidence>
<dbReference type="InterPro" id="IPR002566">
    <property type="entry name" value="Msp4_OMP-like"/>
</dbReference>
<dbReference type="Proteomes" id="UP001059822">
    <property type="component" value="Chromosome"/>
</dbReference>